<dbReference type="GO" id="GO:0042102">
    <property type="term" value="P:positive regulation of T cell proliferation"/>
    <property type="evidence" value="ECO:0007669"/>
    <property type="project" value="TreeGrafter"/>
</dbReference>
<feature type="compositionally biased region" description="Basic and acidic residues" evidence="11">
    <location>
        <begin position="352"/>
        <end position="372"/>
    </location>
</feature>
<feature type="domain" description="Ig-like" evidence="14">
    <location>
        <begin position="129"/>
        <end position="211"/>
    </location>
</feature>
<evidence type="ECO:0000256" key="9">
    <source>
        <dbReference type="ARBA" id="ARBA00023180"/>
    </source>
</evidence>
<dbReference type="InterPro" id="IPR051713">
    <property type="entry name" value="T-cell_Activation_Regulation"/>
</dbReference>
<sequence>MIVVKFRVVAVVFFLNFLWTFVNCDVAVSCDLKENCILPCQFEPGPEEVIHWMKENIPVHSFYYNKDQLGNQDQRFKGRTSIFKDQISKGNASLLLRDVNFQDEGRYRCYTSTTRGNKELFIHLTVDVPVQKVYIEQSGESIICRSEGIYPEPTLTWSTDPESSSSIESKPSVQQNGQLYSISSSLTRSEIDAGLNYICTVSTKKSRRTATLFKLTTVTGSESERTIQCSDSKTPVTRFIWRFNHSQIIATQSEAGGSYTASEEWRPYVKSVSETGSLTLQNLSTDKKGIYTCELINVDETLIKNTFLQITEEKSNSNDIIIGVVVVGVVAVIAAVVLLLVCKNKTAKKNKNKDNKKNEKESTPAEKKSLKS</sequence>
<dbReference type="PROSITE" id="PS50835">
    <property type="entry name" value="IG_LIKE"/>
    <property type="match status" value="3"/>
</dbReference>
<reference evidence="15" key="2">
    <citation type="submission" date="2025-09" db="UniProtKB">
        <authorList>
            <consortium name="Ensembl"/>
        </authorList>
    </citation>
    <scope>IDENTIFICATION</scope>
</reference>
<dbReference type="CDD" id="cd16091">
    <property type="entry name" value="IgV_HHLA2"/>
    <property type="match status" value="1"/>
</dbReference>
<dbReference type="GO" id="GO:0009897">
    <property type="term" value="C:external side of plasma membrane"/>
    <property type="evidence" value="ECO:0007669"/>
    <property type="project" value="TreeGrafter"/>
</dbReference>
<evidence type="ECO:0000313" key="16">
    <source>
        <dbReference type="Proteomes" id="UP000472276"/>
    </source>
</evidence>
<keyword evidence="6 12" id="KW-0472">Membrane</keyword>
<evidence type="ECO:0000256" key="4">
    <source>
        <dbReference type="ARBA" id="ARBA00022729"/>
    </source>
</evidence>
<evidence type="ECO:0000256" key="13">
    <source>
        <dbReference type="SAM" id="SignalP"/>
    </source>
</evidence>
<dbReference type="InterPro" id="IPR003597">
    <property type="entry name" value="Ig_C1-set"/>
</dbReference>
<keyword evidence="10" id="KW-0393">Immunoglobulin domain</keyword>
<evidence type="ECO:0000256" key="1">
    <source>
        <dbReference type="ARBA" id="ARBA00004251"/>
    </source>
</evidence>
<dbReference type="Proteomes" id="UP000472276">
    <property type="component" value="Unassembled WGS sequence"/>
</dbReference>
<protein>
    <recommendedName>
        <fullName evidence="14">Ig-like domain-containing protein</fullName>
    </recommendedName>
</protein>
<dbReference type="InterPro" id="IPR013106">
    <property type="entry name" value="Ig_V-set"/>
</dbReference>
<dbReference type="FunFam" id="2.60.40.10:FF:000142">
    <property type="entry name" value="V-set domain-containing T-cell activation inhibitor 1"/>
    <property type="match status" value="1"/>
</dbReference>
<keyword evidence="4 13" id="KW-0732">Signal</keyword>
<keyword evidence="7" id="KW-1015">Disulfide bond</keyword>
<evidence type="ECO:0000313" key="15">
    <source>
        <dbReference type="Ensembl" id="ENSOABP00000021308.2"/>
    </source>
</evidence>
<dbReference type="InterPro" id="IPR007110">
    <property type="entry name" value="Ig-like_dom"/>
</dbReference>
<evidence type="ECO:0000256" key="10">
    <source>
        <dbReference type="ARBA" id="ARBA00023319"/>
    </source>
</evidence>
<dbReference type="GO" id="GO:0006955">
    <property type="term" value="P:immune response"/>
    <property type="evidence" value="ECO:0007669"/>
    <property type="project" value="TreeGrafter"/>
</dbReference>
<dbReference type="RefSeq" id="XP_039473571.1">
    <property type="nucleotide sequence ID" value="XM_039617637.1"/>
</dbReference>
<dbReference type="PANTHER" id="PTHR25466">
    <property type="entry name" value="T-LYMPHOCYTE ACTIVATION ANTIGEN"/>
    <property type="match status" value="1"/>
</dbReference>
<organism evidence="15 16">
    <name type="scientific">Oreochromis aureus</name>
    <name type="common">Israeli tilapia</name>
    <name type="synonym">Chromis aureus</name>
    <dbReference type="NCBI Taxonomy" id="47969"/>
    <lineage>
        <taxon>Eukaryota</taxon>
        <taxon>Metazoa</taxon>
        <taxon>Chordata</taxon>
        <taxon>Craniata</taxon>
        <taxon>Vertebrata</taxon>
        <taxon>Euteleostomi</taxon>
        <taxon>Actinopterygii</taxon>
        <taxon>Neopterygii</taxon>
        <taxon>Teleostei</taxon>
        <taxon>Neoteleostei</taxon>
        <taxon>Acanthomorphata</taxon>
        <taxon>Ovalentaria</taxon>
        <taxon>Cichlomorphae</taxon>
        <taxon>Cichliformes</taxon>
        <taxon>Cichlidae</taxon>
        <taxon>African cichlids</taxon>
        <taxon>Pseudocrenilabrinae</taxon>
        <taxon>Oreochromini</taxon>
        <taxon>Oreochromis</taxon>
    </lineage>
</organism>
<dbReference type="SMART" id="SM00408">
    <property type="entry name" value="IGc2"/>
    <property type="match status" value="1"/>
</dbReference>
<feature type="domain" description="Ig-like" evidence="14">
    <location>
        <begin position="220"/>
        <end position="304"/>
    </location>
</feature>
<evidence type="ECO:0000256" key="2">
    <source>
        <dbReference type="ARBA" id="ARBA00022475"/>
    </source>
</evidence>
<feature type="region of interest" description="Disordered" evidence="11">
    <location>
        <begin position="348"/>
        <end position="372"/>
    </location>
</feature>
<comment type="subcellular location">
    <subcellularLocation>
        <location evidence="1">Cell membrane</location>
        <topology evidence="1">Single-pass type I membrane protein</topology>
    </subcellularLocation>
</comment>
<evidence type="ECO:0000256" key="5">
    <source>
        <dbReference type="ARBA" id="ARBA00022989"/>
    </source>
</evidence>
<feature type="signal peptide" evidence="13">
    <location>
        <begin position="1"/>
        <end position="24"/>
    </location>
</feature>
<evidence type="ECO:0000256" key="6">
    <source>
        <dbReference type="ARBA" id="ARBA00023136"/>
    </source>
</evidence>
<dbReference type="GO" id="GO:0042130">
    <property type="term" value="P:negative regulation of T cell proliferation"/>
    <property type="evidence" value="ECO:0007669"/>
    <property type="project" value="TreeGrafter"/>
</dbReference>
<dbReference type="KEGG" id="oau:116320876"/>
<proteinExistence type="predicted"/>
<feature type="transmembrane region" description="Helical" evidence="12">
    <location>
        <begin position="320"/>
        <end position="342"/>
    </location>
</feature>
<dbReference type="Gene3D" id="2.60.40.10">
    <property type="entry name" value="Immunoglobulins"/>
    <property type="match status" value="3"/>
</dbReference>
<accession>A0A668T343</accession>
<dbReference type="Ensembl" id="ENSOABT00000021939.2">
    <property type="protein sequence ID" value="ENSOABP00000021308.2"/>
    <property type="gene ID" value="ENSOABG00000010296.2"/>
</dbReference>
<dbReference type="SMART" id="SM00409">
    <property type="entry name" value="IG"/>
    <property type="match status" value="2"/>
</dbReference>
<evidence type="ECO:0000256" key="12">
    <source>
        <dbReference type="SAM" id="Phobius"/>
    </source>
</evidence>
<dbReference type="SUPFAM" id="SSF48726">
    <property type="entry name" value="Immunoglobulin"/>
    <property type="match status" value="3"/>
</dbReference>
<dbReference type="InterPro" id="IPR036179">
    <property type="entry name" value="Ig-like_dom_sf"/>
</dbReference>
<keyword evidence="9" id="KW-0325">Glycoprotein</keyword>
<dbReference type="PANTHER" id="PTHR25466:SF14">
    <property type="entry name" value="BUTYROPHILIN SUBFAMILY 2 MEMBER A2-LIKE-RELATED"/>
    <property type="match status" value="1"/>
</dbReference>
<dbReference type="GO" id="GO:0007166">
    <property type="term" value="P:cell surface receptor signaling pathway"/>
    <property type="evidence" value="ECO:0007669"/>
    <property type="project" value="TreeGrafter"/>
</dbReference>
<evidence type="ECO:0000256" key="7">
    <source>
        <dbReference type="ARBA" id="ARBA00023157"/>
    </source>
</evidence>
<dbReference type="OMA" id="EEWRPYV"/>
<keyword evidence="16" id="KW-1185">Reference proteome</keyword>
<feature type="chain" id="PRO_5044280633" description="Ig-like domain-containing protein" evidence="13">
    <location>
        <begin position="25"/>
        <end position="372"/>
    </location>
</feature>
<reference evidence="15" key="1">
    <citation type="submission" date="2025-08" db="UniProtKB">
        <authorList>
            <consortium name="Ensembl"/>
        </authorList>
    </citation>
    <scope>IDENTIFICATION</scope>
</reference>
<feature type="domain" description="Ig-like" evidence="14">
    <location>
        <begin position="26"/>
        <end position="125"/>
    </location>
</feature>
<evidence type="ECO:0000256" key="3">
    <source>
        <dbReference type="ARBA" id="ARBA00022692"/>
    </source>
</evidence>
<dbReference type="Pfam" id="PF07686">
    <property type="entry name" value="V-set"/>
    <property type="match status" value="1"/>
</dbReference>
<evidence type="ECO:0000259" key="14">
    <source>
        <dbReference type="PROSITE" id="PS50835"/>
    </source>
</evidence>
<keyword evidence="2" id="KW-1003">Cell membrane</keyword>
<keyword evidence="3 12" id="KW-0812">Transmembrane</keyword>
<dbReference type="AlphaFoldDB" id="A0A668T343"/>
<dbReference type="Pfam" id="PF07654">
    <property type="entry name" value="C1-set"/>
    <property type="match status" value="1"/>
</dbReference>
<dbReference type="GeneID" id="116320876"/>
<evidence type="ECO:0000256" key="8">
    <source>
        <dbReference type="ARBA" id="ARBA00023170"/>
    </source>
</evidence>
<dbReference type="SMART" id="SM00406">
    <property type="entry name" value="IGv"/>
    <property type="match status" value="1"/>
</dbReference>
<keyword evidence="5 12" id="KW-1133">Transmembrane helix</keyword>
<dbReference type="GO" id="GO:0071222">
    <property type="term" value="P:cellular response to lipopolysaccharide"/>
    <property type="evidence" value="ECO:0007669"/>
    <property type="project" value="TreeGrafter"/>
</dbReference>
<evidence type="ECO:0000256" key="11">
    <source>
        <dbReference type="SAM" id="MobiDB-lite"/>
    </source>
</evidence>
<gene>
    <name evidence="15" type="primary">LOC116320876</name>
</gene>
<dbReference type="InterPro" id="IPR003599">
    <property type="entry name" value="Ig_sub"/>
</dbReference>
<dbReference type="InterPro" id="IPR003598">
    <property type="entry name" value="Ig_sub2"/>
</dbReference>
<dbReference type="GO" id="GO:0031295">
    <property type="term" value="P:T cell costimulation"/>
    <property type="evidence" value="ECO:0007669"/>
    <property type="project" value="TreeGrafter"/>
</dbReference>
<name>A0A668T343_OREAU</name>
<keyword evidence="8" id="KW-0675">Receptor</keyword>
<dbReference type="InterPro" id="IPR013783">
    <property type="entry name" value="Ig-like_fold"/>
</dbReference>